<sequence length="249" mass="27123">MLNVVRHGTPTDRPALLIAHGLFGSARNWGVIARRLSDSREVLAVDMRNHGESFHDPVHDYPAMATDLAQVIERHGGPVDVLGHSMGGKAAMVLALTRPGLVRKLVVLDIAPVGYGHTQMPSIDAMRRVDLATVGSRGEAEAQMQADPALAPFLLQSLDLRGRRWKLNLDALAANMAATVGFPEVAGRFEGPVLFLSGEESSYVLPEHRARIKDLFPQARFARVKGAAHWVHADRPRETEAAVRAFLDA</sequence>
<gene>
    <name evidence="3" type="ORF">Rumeso_02920</name>
</gene>
<dbReference type="InterPro" id="IPR029058">
    <property type="entry name" value="AB_hydrolase_fold"/>
</dbReference>
<keyword evidence="4" id="KW-1185">Reference proteome</keyword>
<evidence type="ECO:0000313" key="4">
    <source>
        <dbReference type="Proteomes" id="UP000019666"/>
    </source>
</evidence>
<organism evidence="3 4">
    <name type="scientific">Rubellimicrobium mesophilum DSM 19309</name>
    <dbReference type="NCBI Taxonomy" id="442562"/>
    <lineage>
        <taxon>Bacteria</taxon>
        <taxon>Pseudomonadati</taxon>
        <taxon>Pseudomonadota</taxon>
        <taxon>Alphaproteobacteria</taxon>
        <taxon>Rhodobacterales</taxon>
        <taxon>Roseobacteraceae</taxon>
        <taxon>Rubellimicrobium</taxon>
    </lineage>
</organism>
<protein>
    <submittedName>
        <fullName evidence="3">Hydrolase, alpha/beta fold protein family</fullName>
    </submittedName>
</protein>
<feature type="domain" description="AB hydrolase-1" evidence="2">
    <location>
        <begin position="16"/>
        <end position="241"/>
    </location>
</feature>
<proteinExistence type="predicted"/>
<dbReference type="Proteomes" id="UP000019666">
    <property type="component" value="Unassembled WGS sequence"/>
</dbReference>
<dbReference type="SUPFAM" id="SSF53474">
    <property type="entry name" value="alpha/beta-Hydrolases"/>
    <property type="match status" value="1"/>
</dbReference>
<dbReference type="PANTHER" id="PTHR46118">
    <property type="entry name" value="PROTEIN ABHD11"/>
    <property type="match status" value="1"/>
</dbReference>
<dbReference type="Gene3D" id="3.40.50.1820">
    <property type="entry name" value="alpha/beta hydrolase"/>
    <property type="match status" value="1"/>
</dbReference>
<evidence type="ECO:0000259" key="2">
    <source>
        <dbReference type="Pfam" id="PF12697"/>
    </source>
</evidence>
<comment type="caution">
    <text evidence="3">The sequence shown here is derived from an EMBL/GenBank/DDBJ whole genome shotgun (WGS) entry which is preliminary data.</text>
</comment>
<dbReference type="OrthoDB" id="9808398at2"/>
<dbReference type="PRINTS" id="PR00111">
    <property type="entry name" value="ABHYDROLASE"/>
</dbReference>
<reference evidence="3 4" key="1">
    <citation type="submission" date="2013-02" db="EMBL/GenBank/DDBJ databases">
        <authorList>
            <person name="Fiebig A."/>
            <person name="Goeker M."/>
            <person name="Klenk H.-P.P."/>
        </authorList>
    </citation>
    <scope>NUCLEOTIDE SEQUENCE [LARGE SCALE GENOMIC DNA]</scope>
    <source>
        <strain evidence="3 4">DSM 19309</strain>
    </source>
</reference>
<dbReference type="EMBL" id="AOSK01000077">
    <property type="protein sequence ID" value="EYD75510.1"/>
    <property type="molecule type" value="Genomic_DNA"/>
</dbReference>
<name>A0A017HMH4_9RHOB</name>
<dbReference type="Pfam" id="PF12697">
    <property type="entry name" value="Abhydrolase_6"/>
    <property type="match status" value="1"/>
</dbReference>
<keyword evidence="1 3" id="KW-0378">Hydrolase</keyword>
<dbReference type="InterPro" id="IPR000073">
    <property type="entry name" value="AB_hydrolase_1"/>
</dbReference>
<dbReference type="AlphaFoldDB" id="A0A017HMH4"/>
<dbReference type="GO" id="GO:0016787">
    <property type="term" value="F:hydrolase activity"/>
    <property type="evidence" value="ECO:0007669"/>
    <property type="project" value="UniProtKB-KW"/>
</dbReference>
<evidence type="ECO:0000313" key="3">
    <source>
        <dbReference type="EMBL" id="EYD75510.1"/>
    </source>
</evidence>
<dbReference type="HOGENOM" id="CLU_020336_53_1_5"/>
<dbReference type="PATRIC" id="fig|442562.3.peg.2874"/>
<evidence type="ECO:0000256" key="1">
    <source>
        <dbReference type="ARBA" id="ARBA00022801"/>
    </source>
</evidence>
<dbReference type="PANTHER" id="PTHR46118:SF4">
    <property type="entry name" value="PROTEIN ABHD11"/>
    <property type="match status" value="1"/>
</dbReference>
<dbReference type="RefSeq" id="WP_037277670.1">
    <property type="nucleotide sequence ID" value="NZ_KK088525.1"/>
</dbReference>
<accession>A0A017HMH4</accession>
<dbReference type="STRING" id="442562.Rumeso_02920"/>